<dbReference type="EMBL" id="QLYR01000008">
    <property type="protein sequence ID" value="RAQ25576.1"/>
    <property type="molecule type" value="Genomic_DNA"/>
</dbReference>
<accession>A0A328U9T7</accession>
<keyword evidence="3" id="KW-1185">Reference proteome</keyword>
<gene>
    <name evidence="2" type="ORF">DPQ25_11210</name>
</gene>
<comment type="caution">
    <text evidence="2">The sequence shown here is derived from an EMBL/GenBank/DDBJ whole genome shotgun (WGS) entry which is preliminary data.</text>
</comment>
<dbReference type="AlphaFoldDB" id="A0A328U9T7"/>
<proteinExistence type="predicted"/>
<name>A0A328U9T7_9FIRM</name>
<keyword evidence="1" id="KW-0732">Signal</keyword>
<reference evidence="2 3" key="1">
    <citation type="submission" date="2018-06" db="EMBL/GenBank/DDBJ databases">
        <title>Noncontiguous genome sequence of Ruminococcaceae bacterium ASD2818.</title>
        <authorList>
            <person name="Chaplin A.V."/>
            <person name="Sokolova S.R."/>
            <person name="Kochetkova T.O."/>
            <person name="Goltsov A.Y."/>
            <person name="Trofimov D.Y."/>
            <person name="Efimov B.A."/>
        </authorList>
    </citation>
    <scope>NUCLEOTIDE SEQUENCE [LARGE SCALE GENOMIC DNA]</scope>
    <source>
        <strain evidence="2 3">ASD2818</strain>
    </source>
</reference>
<dbReference type="Proteomes" id="UP000249377">
    <property type="component" value="Unassembled WGS sequence"/>
</dbReference>
<protein>
    <submittedName>
        <fullName evidence="2">Uncharacterized protein</fullName>
    </submittedName>
</protein>
<evidence type="ECO:0000313" key="2">
    <source>
        <dbReference type="EMBL" id="RAQ25576.1"/>
    </source>
</evidence>
<feature type="signal peptide" evidence="1">
    <location>
        <begin position="1"/>
        <end position="23"/>
    </location>
</feature>
<organism evidence="2 3">
    <name type="scientific">Hydrogeniiclostridium mannosilyticum</name>
    <dbReference type="NCBI Taxonomy" id="2764322"/>
    <lineage>
        <taxon>Bacteria</taxon>
        <taxon>Bacillati</taxon>
        <taxon>Bacillota</taxon>
        <taxon>Clostridia</taxon>
        <taxon>Eubacteriales</taxon>
        <taxon>Acutalibacteraceae</taxon>
        <taxon>Hydrogeniiclostridium</taxon>
    </lineage>
</organism>
<dbReference type="PROSITE" id="PS51257">
    <property type="entry name" value="PROKAR_LIPOPROTEIN"/>
    <property type="match status" value="1"/>
</dbReference>
<feature type="chain" id="PRO_5039449807" evidence="1">
    <location>
        <begin position="24"/>
        <end position="860"/>
    </location>
</feature>
<evidence type="ECO:0000313" key="3">
    <source>
        <dbReference type="Proteomes" id="UP000249377"/>
    </source>
</evidence>
<dbReference type="RefSeq" id="WP_112333267.1">
    <property type="nucleotide sequence ID" value="NZ_QLYR01000008.1"/>
</dbReference>
<sequence>MKKRWKRIISGALAGVMLMTVFAGCSSKEEEKEGIQGSATDMSYNAEGKFTTVVTAEDVSFPEDISAENIYIGYFVMDEKALGEALDAEGDKEESDVNLDDYSTEVTASVDSVTRKDEHTLEIAFSDGKAAENKPSGYGIAVKGKKDDGKDAVLAKANVVYPEYTLTPNVKSVSALDKEVRITLELNEGSYTNDVSQEDIQLSGAFANLTVADLSASGKNLTMQLTGEILKDESSNAYLDGGICLDSSAVVDSAKPIEVFIPVDDAAVYLDAAKLTAENGKVTVPILLGGYRFTDKAAAESFQMDGASVSGFEKKSGTEGVLTLDVPGVSDKNSAGAALDGKNLTIAADAAGNSEPLTVEADLGSANFYPVFDYAEEKDGKYDITLILYANAGVFAESLENDMVSFAGDFGDASVVSITRTSDTTAELKVSMPSNGVSVEEMSLNGTVKLEAGALASRWGDPTARETSYTREYSQASMGRLFTEMEVGQIKDIVGGFGNTTWGSIVDVGSGVFSGISAVYSGLEMLGVIESEKAKLDKVYDAVMSLHDDINGLSMEIDGLRGDMAGASIGDFYTDKLMMLSQYRQYALSKIQNAQKKLEEQGVTAPTAKPEDDGEAWGEYMGQVMKQVADNDRDGTFTFLKNYFTNVYTSVTTTSSGNVLDSFDKYMTYYYNFDTMGYDEREAFRTAIQFEMLNSYLLLCSYYQYGDQDTSTIQNLTSQFEKLNSVLEQKAVQRRTDGDVYMYAAKKTLYISRESISYWNNGTKFTWTDSVISEFNSRMHGKTVEQELEMIGYEKSNDRDKLVLDIDWDKTYCFFFYDYELDLDYAPLNESSIQRKNLEDDCKSDFSDLTRYDCICFKIS</sequence>
<evidence type="ECO:0000256" key="1">
    <source>
        <dbReference type="SAM" id="SignalP"/>
    </source>
</evidence>